<name>A0AAV1I4I3_9CHLO</name>
<dbReference type="AlphaFoldDB" id="A0AAV1I4I3"/>
<dbReference type="InterPro" id="IPR036412">
    <property type="entry name" value="HAD-like_sf"/>
</dbReference>
<dbReference type="SUPFAM" id="SSF56784">
    <property type="entry name" value="HAD-like"/>
    <property type="match status" value="1"/>
</dbReference>
<dbReference type="EMBL" id="CAUYUE010000006">
    <property type="protein sequence ID" value="CAK0780489.1"/>
    <property type="molecule type" value="Genomic_DNA"/>
</dbReference>
<accession>A0AAV1I4I3</accession>
<dbReference type="Gene3D" id="3.40.50.1000">
    <property type="entry name" value="HAD superfamily/HAD-like"/>
    <property type="match status" value="1"/>
</dbReference>
<dbReference type="Proteomes" id="UP001314263">
    <property type="component" value="Unassembled WGS sequence"/>
</dbReference>
<protein>
    <submittedName>
        <fullName evidence="1">Uncharacterized protein</fullName>
    </submittedName>
</protein>
<dbReference type="InterPro" id="IPR023214">
    <property type="entry name" value="HAD_sf"/>
</dbReference>
<proteinExistence type="predicted"/>
<reference evidence="1 2" key="1">
    <citation type="submission" date="2023-10" db="EMBL/GenBank/DDBJ databases">
        <authorList>
            <person name="Maclean D."/>
            <person name="Macfadyen A."/>
        </authorList>
    </citation>
    <scope>NUCLEOTIDE SEQUENCE [LARGE SCALE GENOMIC DNA]</scope>
</reference>
<sequence length="344" mass="38818">MTERLLHSRSPLRQFDASHVCCGHRTPLVLRPYQQRQQVAIASRQSSRHNSVSMAAIPSDIFVMDFDGVICNTQPELSISGYKGAQAYWPDVFANVDSARKLQVLEALARVRPVLIRGYEAMIMARLLLENPASEESILHQWDTVLPEVLQRWDAHPGQLSAFSDGYRNASLIKDRHAWTHKNQLFVGVYEALRACEYPWYVASSKAAHRISALMGSLLGIDLPPDSPRIFADLVPPEERKLEALRTISQRPLVKESKARMHFIDDRFKTIEAVRQTPELSGVAVYMAEWGYNTQEERRRAQHMSGVQLLSLTGFCELLRWGIIMGVDDGCEPAMEEVAAGVAH</sequence>
<keyword evidence="2" id="KW-1185">Reference proteome</keyword>
<evidence type="ECO:0000313" key="1">
    <source>
        <dbReference type="EMBL" id="CAK0780489.1"/>
    </source>
</evidence>
<evidence type="ECO:0000313" key="2">
    <source>
        <dbReference type="Proteomes" id="UP001314263"/>
    </source>
</evidence>
<organism evidence="1 2">
    <name type="scientific">Coccomyxa viridis</name>
    <dbReference type="NCBI Taxonomy" id="1274662"/>
    <lineage>
        <taxon>Eukaryota</taxon>
        <taxon>Viridiplantae</taxon>
        <taxon>Chlorophyta</taxon>
        <taxon>core chlorophytes</taxon>
        <taxon>Trebouxiophyceae</taxon>
        <taxon>Trebouxiophyceae incertae sedis</taxon>
        <taxon>Coccomyxaceae</taxon>
        <taxon>Coccomyxa</taxon>
    </lineage>
</organism>
<comment type="caution">
    <text evidence="1">The sequence shown here is derived from an EMBL/GenBank/DDBJ whole genome shotgun (WGS) entry which is preliminary data.</text>
</comment>
<gene>
    <name evidence="1" type="ORF">CVIRNUC_005070</name>
</gene>